<dbReference type="EMBL" id="AP019755">
    <property type="protein sequence ID" value="BBL35632.1"/>
    <property type="molecule type" value="Genomic_DNA"/>
</dbReference>
<keyword evidence="2" id="KW-1185">Reference proteome</keyword>
<dbReference type="AlphaFoldDB" id="A0A4Y1YN89"/>
<gene>
    <name evidence="1" type="ORF">Nstercoris_01906</name>
</gene>
<name>A0A4Y1YN89_9PROT</name>
<evidence type="ECO:0000313" key="1">
    <source>
        <dbReference type="EMBL" id="BBL35632.1"/>
    </source>
</evidence>
<proteinExistence type="predicted"/>
<organism evidence="1 2">
    <name type="scientific">Nitrosomonas stercoris</name>
    <dbReference type="NCBI Taxonomy" id="1444684"/>
    <lineage>
        <taxon>Bacteria</taxon>
        <taxon>Pseudomonadati</taxon>
        <taxon>Pseudomonadota</taxon>
        <taxon>Betaproteobacteria</taxon>
        <taxon>Nitrosomonadales</taxon>
        <taxon>Nitrosomonadaceae</taxon>
        <taxon>Nitrosomonas</taxon>
    </lineage>
</organism>
<dbReference type="Proteomes" id="UP000316473">
    <property type="component" value="Chromosome"/>
</dbReference>
<protein>
    <submittedName>
        <fullName evidence="1">Uncharacterized protein</fullName>
    </submittedName>
</protein>
<accession>A0A4Y1YN89</accession>
<dbReference type="KEGG" id="nst:Nstercoris_01906"/>
<sequence>MDCFTSYAVSQWQGFLLSERAQQDGVSMRALVSSLLAKNLDRKELYGNRWCEYIALSTYFFIM</sequence>
<evidence type="ECO:0000313" key="2">
    <source>
        <dbReference type="Proteomes" id="UP000316473"/>
    </source>
</evidence>
<reference evidence="1 2" key="1">
    <citation type="submission" date="2019-06" db="EMBL/GenBank/DDBJ databases">
        <title>Nitrosomonas stercoris KYUHI-S whole genome shotgun sequence.</title>
        <authorList>
            <person name="Nakagawa T."/>
            <person name="Tsuchiya Y."/>
            <person name="Takahashi R."/>
        </authorList>
    </citation>
    <scope>NUCLEOTIDE SEQUENCE [LARGE SCALE GENOMIC DNA]</scope>
    <source>
        <strain evidence="1 2">KYUHI-S</strain>
    </source>
</reference>